<dbReference type="InterPro" id="IPR029063">
    <property type="entry name" value="SAM-dependent_MTases_sf"/>
</dbReference>
<keyword evidence="1 4" id="KW-0489">Methyltransferase</keyword>
<dbReference type="PANTHER" id="PTHR10259:SF11">
    <property type="entry name" value="THIOPURINE S-METHYLTRANSFERASE"/>
    <property type="match status" value="1"/>
</dbReference>
<sequence>MHSFLVDGKTQDIVLRFLINGISYRLCVFKKSIDLRTGIAIMDFDYWHSRWVNNKIRVHQGTPNQSLVTCFGALNLGSAARMFVLLCGRARDIAWILDKGCSVVAVEYESTAID</sequence>
<dbReference type="InterPro" id="IPR008854">
    <property type="entry name" value="TPMT"/>
</dbReference>
<organism evidence="4 5">
    <name type="scientific">BD1-7 clade bacterium</name>
    <dbReference type="NCBI Taxonomy" id="2029982"/>
    <lineage>
        <taxon>Bacteria</taxon>
        <taxon>Pseudomonadati</taxon>
        <taxon>Pseudomonadota</taxon>
        <taxon>Gammaproteobacteria</taxon>
        <taxon>Cellvibrionales</taxon>
        <taxon>Spongiibacteraceae</taxon>
        <taxon>BD1-7 clade</taxon>
    </lineage>
</organism>
<dbReference type="Proteomes" id="UP000434580">
    <property type="component" value="Unassembled WGS sequence"/>
</dbReference>
<accession>A0A5S9PJT6</accession>
<dbReference type="EC" id="2.1.1.67" evidence="4"/>
<dbReference type="Pfam" id="PF05724">
    <property type="entry name" value="TPMT"/>
    <property type="match status" value="1"/>
</dbReference>
<evidence type="ECO:0000313" key="5">
    <source>
        <dbReference type="Proteomes" id="UP000434580"/>
    </source>
</evidence>
<gene>
    <name evidence="4" type="primary">tpm_1</name>
    <name evidence="4" type="ORF">DPBNPPHM_01083</name>
</gene>
<dbReference type="SUPFAM" id="SSF53335">
    <property type="entry name" value="S-adenosyl-L-methionine-dependent methyltransferases"/>
    <property type="match status" value="1"/>
</dbReference>
<reference evidence="4 5" key="1">
    <citation type="submission" date="2019-11" db="EMBL/GenBank/DDBJ databases">
        <authorList>
            <person name="Holert J."/>
        </authorList>
    </citation>
    <scope>NUCLEOTIDE SEQUENCE [LARGE SCALE GENOMIC DNA]</scope>
    <source>
        <strain evidence="4">BC5_2</strain>
    </source>
</reference>
<evidence type="ECO:0000256" key="3">
    <source>
        <dbReference type="ARBA" id="ARBA00022691"/>
    </source>
</evidence>
<dbReference type="EMBL" id="CACSII010000012">
    <property type="protein sequence ID" value="CAA0104523.1"/>
    <property type="molecule type" value="Genomic_DNA"/>
</dbReference>
<evidence type="ECO:0000256" key="2">
    <source>
        <dbReference type="ARBA" id="ARBA00022679"/>
    </source>
</evidence>
<dbReference type="OrthoDB" id="9778208at2"/>
<dbReference type="PANTHER" id="PTHR10259">
    <property type="entry name" value="THIOPURINE S-METHYLTRANSFERASE"/>
    <property type="match status" value="1"/>
</dbReference>
<dbReference type="PROSITE" id="PS51585">
    <property type="entry name" value="SAM_MT_TPMT"/>
    <property type="match status" value="1"/>
</dbReference>
<keyword evidence="2 4" id="KW-0808">Transferase</keyword>
<protein>
    <submittedName>
        <fullName evidence="4">Thiopurine S-methyltransferase</fullName>
        <ecNumber evidence="4">2.1.1.67</ecNumber>
    </submittedName>
</protein>
<proteinExistence type="predicted"/>
<evidence type="ECO:0000313" key="4">
    <source>
        <dbReference type="EMBL" id="CAA0104523.1"/>
    </source>
</evidence>
<dbReference type="GO" id="GO:0032259">
    <property type="term" value="P:methylation"/>
    <property type="evidence" value="ECO:0007669"/>
    <property type="project" value="UniProtKB-KW"/>
</dbReference>
<dbReference type="Gene3D" id="3.40.50.150">
    <property type="entry name" value="Vaccinia Virus protein VP39"/>
    <property type="match status" value="1"/>
</dbReference>
<dbReference type="GO" id="GO:0008119">
    <property type="term" value="F:thiopurine S-methyltransferase activity"/>
    <property type="evidence" value="ECO:0007669"/>
    <property type="project" value="UniProtKB-EC"/>
</dbReference>
<dbReference type="AlphaFoldDB" id="A0A5S9PJT6"/>
<keyword evidence="3" id="KW-0949">S-adenosyl-L-methionine</keyword>
<name>A0A5S9PJT6_9GAMM</name>
<evidence type="ECO:0000256" key="1">
    <source>
        <dbReference type="ARBA" id="ARBA00022603"/>
    </source>
</evidence>